<dbReference type="PROSITE" id="PS50109">
    <property type="entry name" value="HIS_KIN"/>
    <property type="match status" value="1"/>
</dbReference>
<dbReference type="Gene3D" id="3.30.450.20">
    <property type="entry name" value="PAS domain"/>
    <property type="match status" value="2"/>
</dbReference>
<dbReference type="InterPro" id="IPR035965">
    <property type="entry name" value="PAS-like_dom_sf"/>
</dbReference>
<dbReference type="SUPFAM" id="SSF55874">
    <property type="entry name" value="ATPase domain of HSP90 chaperone/DNA topoisomerase II/histidine kinase"/>
    <property type="match status" value="1"/>
</dbReference>
<dbReference type="SMART" id="SM00387">
    <property type="entry name" value="HATPase_c"/>
    <property type="match status" value="1"/>
</dbReference>
<gene>
    <name evidence="13" type="ORF">G4D63_03235</name>
</gene>
<dbReference type="Gene3D" id="1.10.287.130">
    <property type="match status" value="1"/>
</dbReference>
<reference evidence="13 14" key="1">
    <citation type="submission" date="2020-02" db="EMBL/GenBank/DDBJ databases">
        <title>Bacillus aquiflavi sp. nov., isolated from yellow water of strong flavor Chinese baijiu in Yibin region of China.</title>
        <authorList>
            <person name="Xie J."/>
        </authorList>
    </citation>
    <scope>NUCLEOTIDE SEQUENCE [LARGE SCALE GENOMIC DNA]</scope>
    <source>
        <strain evidence="13 14">SA4</strain>
    </source>
</reference>
<sequence>MEKPKINILMVDDRKENLQALEAVLDSPDYQLIKATSGEEALKWILKKDFAVILLDVQMPGIDGFETARLIRARKKSMEIPIIFITALTKTQDYVLNGYSSGAIDFLFKPFNPFILKSKVEGFVNIYLSQKELQLKNEVILKHSLELDQAYSHLQKSEAISRAIGETSIDAIFTLNEDGRILTSNPAAISIFGYQQEEFNHIADVIPLFSEKPFHPYIEDKSFEEEAKRQDGALFPVEITLSNAIIDQDTIYVCSIRDITERKNHFKQLERLVQQRTEELIISNNHLQTEIDEKLQMVQVTKESEAKYRHLVEDSPLAIFVLEANNEYFSFINNTGVKLLGGQSTMDVLSKKISSFFPLEQYVTMTSRIQDSYDGQKQIGIEEKFIQLDGGVINVEVTIIPFTYMGKPAVHIVANDITTFKRTQEFLGQSEKLAVVGELAAGIAHEIRNPLTSLRGFTQLIEFDQGVKHQYLSIMLTEIDRINTIVSELLLLAKPNDEDFNPVNMNELLKTVVVLMNAQATFHNIEINLHTKDPEPVIIIGLENKLKQIFINFIKNSIEAMPHGGKITIRTVKEEGNFLIEIEDQGCGIPPESLAKIGKPFFTTKEKGTGLGFMICNSIIESHKGKLGITSQVDVGTTITLSFPYDFQEKTLLSI</sequence>
<feature type="modified residue" description="4-aspartylphosphate" evidence="9">
    <location>
        <position position="56"/>
    </location>
</feature>
<feature type="domain" description="PAS" evidence="12">
    <location>
        <begin position="157"/>
        <end position="199"/>
    </location>
</feature>
<accession>A0A6M0Q6K0</accession>
<keyword evidence="8" id="KW-0902">Two-component regulatory system</keyword>
<evidence type="ECO:0000256" key="9">
    <source>
        <dbReference type="PROSITE-ProRule" id="PRU00169"/>
    </source>
</evidence>
<dbReference type="CDD" id="cd00130">
    <property type="entry name" value="PAS"/>
    <property type="match status" value="1"/>
</dbReference>
<dbReference type="InterPro" id="IPR001789">
    <property type="entry name" value="Sig_transdc_resp-reg_receiver"/>
</dbReference>
<dbReference type="Gene3D" id="3.30.565.10">
    <property type="entry name" value="Histidine kinase-like ATPase, C-terminal domain"/>
    <property type="match status" value="1"/>
</dbReference>
<evidence type="ECO:0000256" key="4">
    <source>
        <dbReference type="ARBA" id="ARBA00022679"/>
    </source>
</evidence>
<keyword evidence="7" id="KW-0067">ATP-binding</keyword>
<dbReference type="InterPro" id="IPR000014">
    <property type="entry name" value="PAS"/>
</dbReference>
<keyword evidence="3 9" id="KW-0597">Phosphoprotein</keyword>
<dbReference type="PANTHER" id="PTHR43065">
    <property type="entry name" value="SENSOR HISTIDINE KINASE"/>
    <property type="match status" value="1"/>
</dbReference>
<dbReference type="NCBIfam" id="TIGR00229">
    <property type="entry name" value="sensory_box"/>
    <property type="match status" value="2"/>
</dbReference>
<dbReference type="PANTHER" id="PTHR43065:SF10">
    <property type="entry name" value="PEROXIDE STRESS-ACTIVATED HISTIDINE KINASE MAK3"/>
    <property type="match status" value="1"/>
</dbReference>
<dbReference type="Gene3D" id="3.40.50.2300">
    <property type="match status" value="1"/>
</dbReference>
<comment type="caution">
    <text evidence="13">The sequence shown here is derived from an EMBL/GenBank/DDBJ whole genome shotgun (WGS) entry which is preliminary data.</text>
</comment>
<dbReference type="PROSITE" id="PS50112">
    <property type="entry name" value="PAS"/>
    <property type="match status" value="2"/>
</dbReference>
<evidence type="ECO:0000256" key="5">
    <source>
        <dbReference type="ARBA" id="ARBA00022741"/>
    </source>
</evidence>
<keyword evidence="14" id="KW-1185">Reference proteome</keyword>
<dbReference type="SMART" id="SM00388">
    <property type="entry name" value="HisKA"/>
    <property type="match status" value="1"/>
</dbReference>
<keyword evidence="6" id="KW-0418">Kinase</keyword>
<dbReference type="SMART" id="SM00448">
    <property type="entry name" value="REC"/>
    <property type="match status" value="1"/>
</dbReference>
<dbReference type="AlphaFoldDB" id="A0A6M0Q6K0"/>
<dbReference type="EMBL" id="JAAIWM010000001">
    <property type="protein sequence ID" value="NEY70748.1"/>
    <property type="molecule type" value="Genomic_DNA"/>
</dbReference>
<dbReference type="Pfam" id="PF02518">
    <property type="entry name" value="HATPase_c"/>
    <property type="match status" value="1"/>
</dbReference>
<dbReference type="InterPro" id="IPR011006">
    <property type="entry name" value="CheY-like_superfamily"/>
</dbReference>
<dbReference type="InterPro" id="IPR036097">
    <property type="entry name" value="HisK_dim/P_sf"/>
</dbReference>
<dbReference type="InterPro" id="IPR004358">
    <property type="entry name" value="Sig_transdc_His_kin-like_C"/>
</dbReference>
<dbReference type="Pfam" id="PF00512">
    <property type="entry name" value="HisKA"/>
    <property type="match status" value="1"/>
</dbReference>
<dbReference type="InterPro" id="IPR003594">
    <property type="entry name" value="HATPase_dom"/>
</dbReference>
<dbReference type="GO" id="GO:0000155">
    <property type="term" value="F:phosphorelay sensor kinase activity"/>
    <property type="evidence" value="ECO:0007669"/>
    <property type="project" value="InterPro"/>
</dbReference>
<dbReference type="Pfam" id="PF13426">
    <property type="entry name" value="PAS_9"/>
    <property type="match status" value="2"/>
</dbReference>
<evidence type="ECO:0000256" key="6">
    <source>
        <dbReference type="ARBA" id="ARBA00022777"/>
    </source>
</evidence>
<evidence type="ECO:0000256" key="3">
    <source>
        <dbReference type="ARBA" id="ARBA00022553"/>
    </source>
</evidence>
<dbReference type="CDD" id="cd00082">
    <property type="entry name" value="HisKA"/>
    <property type="match status" value="1"/>
</dbReference>
<keyword evidence="4" id="KW-0808">Transferase</keyword>
<evidence type="ECO:0000259" key="12">
    <source>
        <dbReference type="PROSITE" id="PS50112"/>
    </source>
</evidence>
<dbReference type="RefSeq" id="WP_163177642.1">
    <property type="nucleotide sequence ID" value="NZ_JAAIWM010000001.1"/>
</dbReference>
<evidence type="ECO:0000256" key="1">
    <source>
        <dbReference type="ARBA" id="ARBA00000085"/>
    </source>
</evidence>
<organism evidence="13 14">
    <name type="scientific">Bacillus mesophilus</name>
    <dbReference type="NCBI Taxonomy" id="1808955"/>
    <lineage>
        <taxon>Bacteria</taxon>
        <taxon>Bacillati</taxon>
        <taxon>Bacillota</taxon>
        <taxon>Bacilli</taxon>
        <taxon>Bacillales</taxon>
        <taxon>Bacillaceae</taxon>
        <taxon>Bacillus</taxon>
    </lineage>
</organism>
<evidence type="ECO:0000256" key="7">
    <source>
        <dbReference type="ARBA" id="ARBA00022840"/>
    </source>
</evidence>
<protein>
    <recommendedName>
        <fullName evidence="2">histidine kinase</fullName>
        <ecNumber evidence="2">2.7.13.3</ecNumber>
    </recommendedName>
</protein>
<feature type="domain" description="PAS" evidence="12">
    <location>
        <begin position="304"/>
        <end position="341"/>
    </location>
</feature>
<evidence type="ECO:0000256" key="2">
    <source>
        <dbReference type="ARBA" id="ARBA00012438"/>
    </source>
</evidence>
<name>A0A6M0Q6K0_9BACI</name>
<feature type="domain" description="Response regulatory" evidence="11">
    <location>
        <begin position="7"/>
        <end position="124"/>
    </location>
</feature>
<dbReference type="PROSITE" id="PS50110">
    <property type="entry name" value="RESPONSE_REGULATORY"/>
    <property type="match status" value="1"/>
</dbReference>
<dbReference type="SUPFAM" id="SSF52172">
    <property type="entry name" value="CheY-like"/>
    <property type="match status" value="1"/>
</dbReference>
<evidence type="ECO:0000259" key="11">
    <source>
        <dbReference type="PROSITE" id="PS50110"/>
    </source>
</evidence>
<dbReference type="Proteomes" id="UP000481043">
    <property type="component" value="Unassembled WGS sequence"/>
</dbReference>
<keyword evidence="5" id="KW-0547">Nucleotide-binding</keyword>
<dbReference type="GO" id="GO:0005524">
    <property type="term" value="F:ATP binding"/>
    <property type="evidence" value="ECO:0007669"/>
    <property type="project" value="UniProtKB-KW"/>
</dbReference>
<dbReference type="InterPro" id="IPR036890">
    <property type="entry name" value="HATPase_C_sf"/>
</dbReference>
<dbReference type="InterPro" id="IPR003661">
    <property type="entry name" value="HisK_dim/P_dom"/>
</dbReference>
<evidence type="ECO:0000259" key="10">
    <source>
        <dbReference type="PROSITE" id="PS50109"/>
    </source>
</evidence>
<comment type="catalytic activity">
    <reaction evidence="1">
        <text>ATP + protein L-histidine = ADP + protein N-phospho-L-histidine.</text>
        <dbReference type="EC" id="2.7.13.3"/>
    </reaction>
</comment>
<dbReference type="SUPFAM" id="SSF55785">
    <property type="entry name" value="PYP-like sensor domain (PAS domain)"/>
    <property type="match status" value="2"/>
</dbReference>
<proteinExistence type="predicted"/>
<feature type="domain" description="Histidine kinase" evidence="10">
    <location>
        <begin position="442"/>
        <end position="647"/>
    </location>
</feature>
<dbReference type="SMART" id="SM00091">
    <property type="entry name" value="PAS"/>
    <property type="match status" value="2"/>
</dbReference>
<dbReference type="Pfam" id="PF00072">
    <property type="entry name" value="Response_reg"/>
    <property type="match status" value="1"/>
</dbReference>
<evidence type="ECO:0000313" key="13">
    <source>
        <dbReference type="EMBL" id="NEY70748.1"/>
    </source>
</evidence>
<dbReference type="SUPFAM" id="SSF47384">
    <property type="entry name" value="Homodimeric domain of signal transducing histidine kinase"/>
    <property type="match status" value="1"/>
</dbReference>
<dbReference type="EC" id="2.7.13.3" evidence="2"/>
<dbReference type="InterPro" id="IPR005467">
    <property type="entry name" value="His_kinase_dom"/>
</dbReference>
<dbReference type="PRINTS" id="PR00344">
    <property type="entry name" value="BCTRLSENSOR"/>
</dbReference>
<evidence type="ECO:0000256" key="8">
    <source>
        <dbReference type="ARBA" id="ARBA00023012"/>
    </source>
</evidence>
<evidence type="ECO:0000313" key="14">
    <source>
        <dbReference type="Proteomes" id="UP000481043"/>
    </source>
</evidence>